<evidence type="ECO:0000259" key="2">
    <source>
        <dbReference type="Pfam" id="PF05257"/>
    </source>
</evidence>
<evidence type="ECO:0000313" key="4">
    <source>
        <dbReference type="Proteomes" id="UP000481360"/>
    </source>
</evidence>
<name>A0A7C9RY93_9PSEU</name>
<dbReference type="InterPro" id="IPR007921">
    <property type="entry name" value="CHAP_dom"/>
</dbReference>
<feature type="signal peptide" evidence="1">
    <location>
        <begin position="1"/>
        <end position="31"/>
    </location>
</feature>
<keyword evidence="1" id="KW-0732">Signal</keyword>
<organism evidence="3 4">
    <name type="scientific">Lentzea alba</name>
    <dbReference type="NCBI Taxonomy" id="2714351"/>
    <lineage>
        <taxon>Bacteria</taxon>
        <taxon>Bacillati</taxon>
        <taxon>Actinomycetota</taxon>
        <taxon>Actinomycetes</taxon>
        <taxon>Pseudonocardiales</taxon>
        <taxon>Pseudonocardiaceae</taxon>
        <taxon>Lentzea</taxon>
    </lineage>
</organism>
<comment type="caution">
    <text evidence="3">The sequence shown here is derived from an EMBL/GenBank/DDBJ whole genome shotgun (WGS) entry which is preliminary data.</text>
</comment>
<reference evidence="3 4" key="1">
    <citation type="submission" date="2020-03" db="EMBL/GenBank/DDBJ databases">
        <title>Isolation and identification of active actinomycetes.</title>
        <authorList>
            <person name="Sun X."/>
        </authorList>
    </citation>
    <scope>NUCLEOTIDE SEQUENCE [LARGE SCALE GENOMIC DNA]</scope>
    <source>
        <strain evidence="3 4">NEAU-D13</strain>
    </source>
</reference>
<sequence length="217" mass="23948">MFTVKRAATAALALAALIGLGALVPNSSPTADPVLVSAEADPVTWKIRERIAKIAIEERNKPEDPPGSNNYPKHYQLNNNIVRPAEWCGVFVNWAWSQGGASKIPQMKAPKDKKGKVKHKEQGHYATYWQKWAKDTKRWKSTPSLGDAVVFGNYPDGKGHVALVVDVKFDKKGKATHVKTVEGNVGQKVTYFDKWRKISDIRGGEGKRKVSGFVSPV</sequence>
<evidence type="ECO:0000256" key="1">
    <source>
        <dbReference type="SAM" id="SignalP"/>
    </source>
</evidence>
<feature type="domain" description="Peptidase C51" evidence="2">
    <location>
        <begin position="86"/>
        <end position="184"/>
    </location>
</feature>
<proteinExistence type="predicted"/>
<feature type="chain" id="PRO_5028846563" evidence="1">
    <location>
        <begin position="32"/>
        <end position="217"/>
    </location>
</feature>
<dbReference type="EMBL" id="JAAMPJ010000018">
    <property type="protein sequence ID" value="NGY65907.1"/>
    <property type="molecule type" value="Genomic_DNA"/>
</dbReference>
<gene>
    <name evidence="3" type="ORF">G7043_44180</name>
</gene>
<dbReference type="Proteomes" id="UP000481360">
    <property type="component" value="Unassembled WGS sequence"/>
</dbReference>
<dbReference type="AlphaFoldDB" id="A0A7C9RY93"/>
<keyword evidence="4" id="KW-1185">Reference proteome</keyword>
<evidence type="ECO:0000313" key="3">
    <source>
        <dbReference type="EMBL" id="NGY65907.1"/>
    </source>
</evidence>
<dbReference type="Pfam" id="PF05257">
    <property type="entry name" value="CHAP"/>
    <property type="match status" value="1"/>
</dbReference>
<protein>
    <submittedName>
        <fullName evidence="3">CHAP domain-containing protein</fullName>
    </submittedName>
</protein>
<accession>A0A7C9RY93</accession>
<dbReference type="RefSeq" id="WP_166055100.1">
    <property type="nucleotide sequence ID" value="NZ_JAAMPJ010000018.1"/>
</dbReference>